<proteinExistence type="predicted"/>
<comment type="caution">
    <text evidence="1">The sequence shown here is derived from an EMBL/GenBank/DDBJ whole genome shotgun (WGS) entry which is preliminary data.</text>
</comment>
<organism evidence="1 2">
    <name type="scientific">Brassica cretica</name>
    <name type="common">Mustard</name>
    <dbReference type="NCBI Taxonomy" id="69181"/>
    <lineage>
        <taxon>Eukaryota</taxon>
        <taxon>Viridiplantae</taxon>
        <taxon>Streptophyta</taxon>
        <taxon>Embryophyta</taxon>
        <taxon>Tracheophyta</taxon>
        <taxon>Spermatophyta</taxon>
        <taxon>Magnoliopsida</taxon>
        <taxon>eudicotyledons</taxon>
        <taxon>Gunneridae</taxon>
        <taxon>Pentapetalae</taxon>
        <taxon>rosids</taxon>
        <taxon>malvids</taxon>
        <taxon>Brassicales</taxon>
        <taxon>Brassicaceae</taxon>
        <taxon>Brassiceae</taxon>
        <taxon>Brassica</taxon>
    </lineage>
</organism>
<protein>
    <submittedName>
        <fullName evidence="1">Uncharacterized protein</fullName>
    </submittedName>
</protein>
<dbReference type="Proteomes" id="UP000266723">
    <property type="component" value="Unassembled WGS sequence"/>
</dbReference>
<evidence type="ECO:0000313" key="2">
    <source>
        <dbReference type="Proteomes" id="UP000266723"/>
    </source>
</evidence>
<reference evidence="1 2" key="1">
    <citation type="journal article" date="2020" name="BMC Genomics">
        <title>Intraspecific diversification of the crop wild relative Brassica cretica Lam. using demographic model selection.</title>
        <authorList>
            <person name="Kioukis A."/>
            <person name="Michalopoulou V.A."/>
            <person name="Briers L."/>
            <person name="Pirintsos S."/>
            <person name="Studholme D.J."/>
            <person name="Pavlidis P."/>
            <person name="Sarris P.F."/>
        </authorList>
    </citation>
    <scope>NUCLEOTIDE SEQUENCE [LARGE SCALE GENOMIC DNA]</scope>
    <source>
        <strain evidence="2">cv. PFS-1207/04</strain>
    </source>
</reference>
<accession>A0ABQ7ET35</accession>
<name>A0ABQ7ET35_BRACR</name>
<sequence>MSSLNQTAFDHETVGECTLIRFQVTLEENLCPKPPAAFLHKNISWPLSQATNPEADAPPHL</sequence>
<keyword evidence="2" id="KW-1185">Reference proteome</keyword>
<evidence type="ECO:0000313" key="1">
    <source>
        <dbReference type="EMBL" id="KAF3606125.1"/>
    </source>
</evidence>
<dbReference type="EMBL" id="QGKV02000297">
    <property type="protein sequence ID" value="KAF3606125.1"/>
    <property type="molecule type" value="Genomic_DNA"/>
</dbReference>
<gene>
    <name evidence="1" type="ORF">DY000_02051665</name>
</gene>